<dbReference type="Proteomes" id="UP001208570">
    <property type="component" value="Unassembled WGS sequence"/>
</dbReference>
<gene>
    <name evidence="10" type="ORF">LSH36_479g02000</name>
</gene>
<comment type="caution">
    <text evidence="10">The sequence shown here is derived from an EMBL/GenBank/DDBJ whole genome shotgun (WGS) entry which is preliminary data.</text>
</comment>
<dbReference type="GO" id="GO:0032870">
    <property type="term" value="P:cellular response to hormone stimulus"/>
    <property type="evidence" value="ECO:0007669"/>
    <property type="project" value="TreeGrafter"/>
</dbReference>
<dbReference type="EMBL" id="JAODUP010000479">
    <property type="protein sequence ID" value="KAK2148861.1"/>
    <property type="molecule type" value="Genomic_DNA"/>
</dbReference>
<keyword evidence="4 8" id="KW-1133">Transmembrane helix</keyword>
<feature type="transmembrane region" description="Helical" evidence="8">
    <location>
        <begin position="75"/>
        <end position="96"/>
    </location>
</feature>
<dbReference type="SUPFAM" id="SSF81321">
    <property type="entry name" value="Family A G protein-coupled receptor-like"/>
    <property type="match status" value="1"/>
</dbReference>
<dbReference type="GO" id="GO:0042277">
    <property type="term" value="F:peptide binding"/>
    <property type="evidence" value="ECO:0007669"/>
    <property type="project" value="TreeGrafter"/>
</dbReference>
<dbReference type="InterPro" id="IPR017452">
    <property type="entry name" value="GPCR_Rhodpsn_7TM"/>
</dbReference>
<keyword evidence="7" id="KW-0297">G-protein coupled receptor</keyword>
<feature type="transmembrane region" description="Helical" evidence="8">
    <location>
        <begin position="6"/>
        <end position="26"/>
    </location>
</feature>
<dbReference type="GO" id="GO:0004930">
    <property type="term" value="F:G protein-coupled receptor activity"/>
    <property type="evidence" value="ECO:0007669"/>
    <property type="project" value="UniProtKB-KW"/>
</dbReference>
<feature type="domain" description="G-protein coupled receptors family 1 profile" evidence="9">
    <location>
        <begin position="17"/>
        <end position="167"/>
    </location>
</feature>
<dbReference type="PRINTS" id="PR00237">
    <property type="entry name" value="GPCRRHODOPSN"/>
</dbReference>
<keyword evidence="2" id="KW-1003">Cell membrane</keyword>
<dbReference type="AlphaFoldDB" id="A0AAD9J9B2"/>
<keyword evidence="7" id="KW-0807">Transducer</keyword>
<evidence type="ECO:0000256" key="5">
    <source>
        <dbReference type="ARBA" id="ARBA00023136"/>
    </source>
</evidence>
<evidence type="ECO:0000256" key="8">
    <source>
        <dbReference type="SAM" id="Phobius"/>
    </source>
</evidence>
<feature type="transmembrane region" description="Helical" evidence="8">
    <location>
        <begin position="117"/>
        <end position="134"/>
    </location>
</feature>
<keyword evidence="11" id="KW-1185">Reference proteome</keyword>
<reference evidence="10" key="1">
    <citation type="journal article" date="2023" name="Mol. Biol. Evol.">
        <title>Third-Generation Sequencing Reveals the Adaptive Role of the Epigenome in Three Deep-Sea Polychaetes.</title>
        <authorList>
            <person name="Perez M."/>
            <person name="Aroh O."/>
            <person name="Sun Y."/>
            <person name="Lan Y."/>
            <person name="Juniper S.K."/>
            <person name="Young C.R."/>
            <person name="Angers B."/>
            <person name="Qian P.Y."/>
        </authorList>
    </citation>
    <scope>NUCLEOTIDE SEQUENCE</scope>
    <source>
        <strain evidence="10">P08H-3</strain>
    </source>
</reference>
<evidence type="ECO:0000313" key="11">
    <source>
        <dbReference type="Proteomes" id="UP001208570"/>
    </source>
</evidence>
<dbReference type="GO" id="GO:0005886">
    <property type="term" value="C:plasma membrane"/>
    <property type="evidence" value="ECO:0007669"/>
    <property type="project" value="UniProtKB-SubCell"/>
</dbReference>
<sequence>MVSVIAYSVLFFIAAFGNLTVFITLFRNRHRRSRVNLFIMHLSIADMIVTFVMIPMEIGWHATVSWRAGDVACRVLMFCRPFGFYLSSFILVAISLDRYFAIRHPMSISDADKRGKLMLLMAWIFSVVASTPQVGDDGAPSGARCGVAGHGVGMRGCGSEIALGMGS</sequence>
<keyword evidence="5 8" id="KW-0472">Membrane</keyword>
<proteinExistence type="inferred from homology"/>
<evidence type="ECO:0000256" key="4">
    <source>
        <dbReference type="ARBA" id="ARBA00022989"/>
    </source>
</evidence>
<comment type="subcellular location">
    <subcellularLocation>
        <location evidence="1">Cell membrane</location>
        <topology evidence="1">Multi-pass membrane protein</topology>
    </subcellularLocation>
</comment>
<dbReference type="Gene3D" id="1.20.1070.10">
    <property type="entry name" value="Rhodopsin 7-helix transmembrane proteins"/>
    <property type="match status" value="1"/>
</dbReference>
<dbReference type="PROSITE" id="PS00237">
    <property type="entry name" value="G_PROTEIN_RECEP_F1_1"/>
    <property type="match status" value="1"/>
</dbReference>
<evidence type="ECO:0000256" key="2">
    <source>
        <dbReference type="ARBA" id="ARBA00022475"/>
    </source>
</evidence>
<feature type="transmembrane region" description="Helical" evidence="8">
    <location>
        <begin position="38"/>
        <end position="55"/>
    </location>
</feature>
<evidence type="ECO:0000259" key="9">
    <source>
        <dbReference type="PROSITE" id="PS50262"/>
    </source>
</evidence>
<protein>
    <recommendedName>
        <fullName evidence="9">G-protein coupled receptors family 1 profile domain-containing protein</fullName>
    </recommendedName>
</protein>
<dbReference type="PROSITE" id="PS50262">
    <property type="entry name" value="G_PROTEIN_RECEP_F1_2"/>
    <property type="match status" value="1"/>
</dbReference>
<evidence type="ECO:0000313" key="10">
    <source>
        <dbReference type="EMBL" id="KAK2148861.1"/>
    </source>
</evidence>
<evidence type="ECO:0000256" key="7">
    <source>
        <dbReference type="RuleBase" id="RU000688"/>
    </source>
</evidence>
<dbReference type="PANTHER" id="PTHR24241">
    <property type="entry name" value="NEUROPEPTIDE RECEPTOR-RELATED G-PROTEIN COUPLED RECEPTOR"/>
    <property type="match status" value="1"/>
</dbReference>
<organism evidence="10 11">
    <name type="scientific">Paralvinella palmiformis</name>
    <dbReference type="NCBI Taxonomy" id="53620"/>
    <lineage>
        <taxon>Eukaryota</taxon>
        <taxon>Metazoa</taxon>
        <taxon>Spiralia</taxon>
        <taxon>Lophotrochozoa</taxon>
        <taxon>Annelida</taxon>
        <taxon>Polychaeta</taxon>
        <taxon>Sedentaria</taxon>
        <taxon>Canalipalpata</taxon>
        <taxon>Terebellida</taxon>
        <taxon>Terebelliformia</taxon>
        <taxon>Alvinellidae</taxon>
        <taxon>Paralvinella</taxon>
    </lineage>
</organism>
<dbReference type="InterPro" id="IPR000276">
    <property type="entry name" value="GPCR_Rhodpsn"/>
</dbReference>
<keyword evidence="3 7" id="KW-0812">Transmembrane</keyword>
<comment type="similarity">
    <text evidence="7">Belongs to the G-protein coupled receptor 1 family.</text>
</comment>
<dbReference type="Pfam" id="PF00001">
    <property type="entry name" value="7tm_1"/>
    <property type="match status" value="1"/>
</dbReference>
<evidence type="ECO:0000256" key="1">
    <source>
        <dbReference type="ARBA" id="ARBA00004651"/>
    </source>
</evidence>
<name>A0AAD9J9B2_9ANNE</name>
<dbReference type="PANTHER" id="PTHR24241:SF59">
    <property type="entry name" value="ADIPOKINETIC HORMONE RECEPTOR, ISOFORM C"/>
    <property type="match status" value="1"/>
</dbReference>
<evidence type="ECO:0000256" key="6">
    <source>
        <dbReference type="ARBA" id="ARBA00023170"/>
    </source>
</evidence>
<accession>A0AAD9J9B2</accession>
<evidence type="ECO:0000256" key="3">
    <source>
        <dbReference type="ARBA" id="ARBA00022692"/>
    </source>
</evidence>
<keyword evidence="6 7" id="KW-0675">Receptor</keyword>